<accession>A0AAV0L0D9</accession>
<dbReference type="EMBL" id="CAMGYJ010000006">
    <property type="protein sequence ID" value="CAI0427540.1"/>
    <property type="molecule type" value="Genomic_DNA"/>
</dbReference>
<reference evidence="1" key="1">
    <citation type="submission" date="2022-08" db="EMBL/GenBank/DDBJ databases">
        <authorList>
            <person name="Gutierrez-Valencia J."/>
        </authorList>
    </citation>
    <scope>NUCLEOTIDE SEQUENCE</scope>
</reference>
<proteinExistence type="predicted"/>
<evidence type="ECO:0000313" key="2">
    <source>
        <dbReference type="Proteomes" id="UP001154282"/>
    </source>
</evidence>
<dbReference type="Proteomes" id="UP001154282">
    <property type="component" value="Unassembled WGS sequence"/>
</dbReference>
<evidence type="ECO:0000313" key="1">
    <source>
        <dbReference type="EMBL" id="CAI0427540.1"/>
    </source>
</evidence>
<protein>
    <submittedName>
        <fullName evidence="1">Uncharacterized protein</fullName>
    </submittedName>
</protein>
<name>A0AAV0L0D9_9ROSI</name>
<organism evidence="1 2">
    <name type="scientific">Linum tenue</name>
    <dbReference type="NCBI Taxonomy" id="586396"/>
    <lineage>
        <taxon>Eukaryota</taxon>
        <taxon>Viridiplantae</taxon>
        <taxon>Streptophyta</taxon>
        <taxon>Embryophyta</taxon>
        <taxon>Tracheophyta</taxon>
        <taxon>Spermatophyta</taxon>
        <taxon>Magnoliopsida</taxon>
        <taxon>eudicotyledons</taxon>
        <taxon>Gunneridae</taxon>
        <taxon>Pentapetalae</taxon>
        <taxon>rosids</taxon>
        <taxon>fabids</taxon>
        <taxon>Malpighiales</taxon>
        <taxon>Linaceae</taxon>
        <taxon>Linum</taxon>
    </lineage>
</organism>
<sequence>MADSVERRLLITFALILCFILCSSVLLLRHPSDVPQNPPPPLVLPPDVDPTAAKIAEALHSRGNYSSMIPELISKFNPDCLSGGGGVTIFVPTDQSEYHVCGSERPGVRIVRSRVDRAAFGSSGGLTNGSVLETWCDGGGEIRVEESAAAEKGYLHAEVVDWNLYDGDGGRVIVHGIDGELRSHNLVAAVGKFAVSGLVKPRRKDAAGDELESLCRGPWQDQVMAPRTVDGYREAFIRRVDGLPVPLWGM</sequence>
<comment type="caution">
    <text evidence="1">The sequence shown here is derived from an EMBL/GenBank/DDBJ whole genome shotgun (WGS) entry which is preliminary data.</text>
</comment>
<dbReference type="AlphaFoldDB" id="A0AAV0L0D9"/>
<gene>
    <name evidence="1" type="ORF">LITE_LOCUS21243</name>
</gene>
<keyword evidence="2" id="KW-1185">Reference proteome</keyword>